<dbReference type="InterPro" id="IPR001119">
    <property type="entry name" value="SLH_dom"/>
</dbReference>
<dbReference type="PANTHER" id="PTHR43308">
    <property type="entry name" value="OUTER MEMBRANE PROTEIN ALPHA-RELATED"/>
    <property type="match status" value="1"/>
</dbReference>
<feature type="chain" id="PRO_5010328831" evidence="1">
    <location>
        <begin position="28"/>
        <end position="502"/>
    </location>
</feature>
<accession>A0A1H0SRG7</accession>
<dbReference type="Proteomes" id="UP000182412">
    <property type="component" value="Unassembled WGS sequence"/>
</dbReference>
<dbReference type="PROSITE" id="PS51272">
    <property type="entry name" value="SLH"/>
    <property type="match status" value="1"/>
</dbReference>
<dbReference type="AlphaFoldDB" id="A0A1H0SRG7"/>
<dbReference type="RefSeq" id="WP_074572573.1">
    <property type="nucleotide sequence ID" value="NZ_FNJQ01000019.1"/>
</dbReference>
<dbReference type="PANTHER" id="PTHR43308:SF1">
    <property type="entry name" value="OUTER MEMBRANE PROTEIN ALPHA"/>
    <property type="match status" value="1"/>
</dbReference>
<evidence type="ECO:0000256" key="1">
    <source>
        <dbReference type="SAM" id="SignalP"/>
    </source>
</evidence>
<evidence type="ECO:0000313" key="3">
    <source>
        <dbReference type="EMBL" id="SDP44372.1"/>
    </source>
</evidence>
<gene>
    <name evidence="3" type="ORF">SAMN05216366_11939</name>
</gene>
<name>A0A1H0SRG7_SELRU</name>
<feature type="signal peptide" evidence="1">
    <location>
        <begin position="1"/>
        <end position="27"/>
    </location>
</feature>
<evidence type="ECO:0000259" key="2">
    <source>
        <dbReference type="PROSITE" id="PS51272"/>
    </source>
</evidence>
<sequence>MIKQKMLLGLVSAAFLGMGSLPGAAEAADNPFASVPPDSGYYDDVDALVNNGLIYGYEKGEFKKTRIISRMEMAIFTAKAMSAMDRAGAEDAQRIQRLIKEFSGELSDMHVKVPGVAAKKEESKAASGPKIKQMPKNFSLTGLIRLRDDWGHNKNADGKDDTFGGTKNHQLLWQMFTKFDIGAGWTGEIDFLGAKDGDGDSRTTGENTSGTADVNKAFVTGPLAGGSVRVGRVKGSTVYGDSMIMGQYYQGIDYTRKMGKWKAGATWGKVDYNTSRWSGDTEKVNTTYYDKDGKAHYGYKAERGVSGSDMNPDGLGVNMTQIQTSYQASKDFAWNMGFWHLTARGSGNYRSSKDIALGKASTHYNDPNIFETSVSWQASRKLKVLGNFAISDDTRGKDTDFGRQNKAYGISFRWGQVAASNPHSSKLQLDLLHQERYTGIKSTYDLKNKMGEGERGFILDYRYVPIQNVMFDFRWMHYHSLGKTAAKTDHGNQYRVQAYYYF</sequence>
<dbReference type="Pfam" id="PF00395">
    <property type="entry name" value="SLH"/>
    <property type="match status" value="1"/>
</dbReference>
<dbReference type="EMBL" id="FNJQ01000019">
    <property type="protein sequence ID" value="SDP44372.1"/>
    <property type="molecule type" value="Genomic_DNA"/>
</dbReference>
<dbReference type="InterPro" id="IPR051465">
    <property type="entry name" value="Cell_Envelope_Struct_Comp"/>
</dbReference>
<dbReference type="OrthoDB" id="663332at2"/>
<proteinExistence type="predicted"/>
<reference evidence="3 4" key="1">
    <citation type="submission" date="2016-10" db="EMBL/GenBank/DDBJ databases">
        <authorList>
            <person name="de Groot N.N."/>
        </authorList>
    </citation>
    <scope>NUCLEOTIDE SEQUENCE [LARGE SCALE GENOMIC DNA]</scope>
    <source>
        <strain evidence="3 4">S137</strain>
    </source>
</reference>
<feature type="domain" description="SLH" evidence="2">
    <location>
        <begin position="28"/>
        <end position="91"/>
    </location>
</feature>
<organism evidence="3 4">
    <name type="scientific">Selenomonas ruminantium</name>
    <dbReference type="NCBI Taxonomy" id="971"/>
    <lineage>
        <taxon>Bacteria</taxon>
        <taxon>Bacillati</taxon>
        <taxon>Bacillota</taxon>
        <taxon>Negativicutes</taxon>
        <taxon>Selenomonadales</taxon>
        <taxon>Selenomonadaceae</taxon>
        <taxon>Selenomonas</taxon>
    </lineage>
</organism>
<evidence type="ECO:0000313" key="4">
    <source>
        <dbReference type="Proteomes" id="UP000182412"/>
    </source>
</evidence>
<keyword evidence="1" id="KW-0732">Signal</keyword>
<protein>
    <submittedName>
        <fullName evidence="3">S-layer homology domain-containing protein</fullName>
    </submittedName>
</protein>